<comment type="caution">
    <text evidence="2">The sequence shown here is derived from an EMBL/GenBank/DDBJ whole genome shotgun (WGS) entry which is preliminary data.</text>
</comment>
<evidence type="ECO:0000313" key="3">
    <source>
        <dbReference type="Proteomes" id="UP000611554"/>
    </source>
</evidence>
<evidence type="ECO:0000256" key="1">
    <source>
        <dbReference type="SAM" id="SignalP"/>
    </source>
</evidence>
<protein>
    <submittedName>
        <fullName evidence="2">Uncharacterized protein</fullName>
    </submittedName>
</protein>
<dbReference type="EMBL" id="BMQJ01000030">
    <property type="protein sequence ID" value="GGQ31863.1"/>
    <property type="molecule type" value="Genomic_DNA"/>
</dbReference>
<evidence type="ECO:0000313" key="2">
    <source>
        <dbReference type="EMBL" id="GGQ31863.1"/>
    </source>
</evidence>
<sequence length="374" mass="38914">MLRLWKAIARTLCAAALVAAGLAAPAAPAADAAVDLPRWAWAVVGGGSTPTVSYQFGTWASGLTAQATSGDLGQVLVRFPQFGAAAGGVAHVTAISSSPDWCQVQDQWPSDADLIVAVQCHRYGVGAMVTPRFSMTFGYSGKYARPIPSQSLGYVRWDGSAVATQFNSSAPTAVNTVTPGTSPGLWRVTLPGLGSAGLAGSIQVTAVDPAVPARCKMGGWSATTAAQNITVRCYDAAGAPLNTGWNLTYQRESAVVWTPLAPYSEFAYTFDNAPDTGTPYLPTPYPVSYNSVPGGLDIRGAGSGLRQVAFGDINAGYAGMGNVQVTAFGYGAEFCNLYGLWTRSTSLVLSLHACYDGATRIARPAMVSYVTRPS</sequence>
<feature type="chain" id="PRO_5046140878" evidence="1">
    <location>
        <begin position="30"/>
        <end position="374"/>
    </location>
</feature>
<gene>
    <name evidence="2" type="ORF">GCM10010140_72390</name>
</gene>
<name>A0ABQ2RH20_9ACTN</name>
<accession>A0ABQ2RH20</accession>
<proteinExistence type="predicted"/>
<keyword evidence="1" id="KW-0732">Signal</keyword>
<dbReference type="RefSeq" id="WP_189250926.1">
    <property type="nucleotide sequence ID" value="NZ_BMQJ01000030.1"/>
</dbReference>
<dbReference type="Proteomes" id="UP000611554">
    <property type="component" value="Unassembled WGS sequence"/>
</dbReference>
<reference evidence="3" key="1">
    <citation type="journal article" date="2019" name="Int. J. Syst. Evol. Microbiol.">
        <title>The Global Catalogue of Microorganisms (GCM) 10K type strain sequencing project: providing services to taxonomists for standard genome sequencing and annotation.</title>
        <authorList>
            <consortium name="The Broad Institute Genomics Platform"/>
            <consortium name="The Broad Institute Genome Sequencing Center for Infectious Disease"/>
            <person name="Wu L."/>
            <person name="Ma J."/>
        </authorList>
    </citation>
    <scope>NUCLEOTIDE SEQUENCE [LARGE SCALE GENOMIC DNA]</scope>
    <source>
        <strain evidence="3">JCM 3115</strain>
    </source>
</reference>
<organism evidence="2 3">
    <name type="scientific">Streptosporangium pseudovulgare</name>
    <dbReference type="NCBI Taxonomy" id="35765"/>
    <lineage>
        <taxon>Bacteria</taxon>
        <taxon>Bacillati</taxon>
        <taxon>Actinomycetota</taxon>
        <taxon>Actinomycetes</taxon>
        <taxon>Streptosporangiales</taxon>
        <taxon>Streptosporangiaceae</taxon>
        <taxon>Streptosporangium</taxon>
    </lineage>
</organism>
<feature type="signal peptide" evidence="1">
    <location>
        <begin position="1"/>
        <end position="29"/>
    </location>
</feature>
<keyword evidence="3" id="KW-1185">Reference proteome</keyword>